<feature type="transmembrane region" description="Helical" evidence="8">
    <location>
        <begin position="26"/>
        <end position="48"/>
    </location>
</feature>
<comment type="caution">
    <text evidence="11">The sequence shown here is derived from an EMBL/GenBank/DDBJ whole genome shotgun (WGS) entry which is preliminary data.</text>
</comment>
<dbReference type="NCBIfam" id="TIGR02212">
    <property type="entry name" value="lolCE"/>
    <property type="match status" value="1"/>
</dbReference>
<dbReference type="InterPro" id="IPR011925">
    <property type="entry name" value="LolCE_TM"/>
</dbReference>
<dbReference type="InterPro" id="IPR003838">
    <property type="entry name" value="ABC3_permease_C"/>
</dbReference>
<name>A0ABW4XL61_9GAMM</name>
<evidence type="ECO:0000256" key="4">
    <source>
        <dbReference type="ARBA" id="ARBA00022475"/>
    </source>
</evidence>
<feature type="domain" description="MacB-like periplasmic core" evidence="10">
    <location>
        <begin position="29"/>
        <end position="246"/>
    </location>
</feature>
<feature type="transmembrane region" description="Helical" evidence="8">
    <location>
        <begin position="331"/>
        <end position="356"/>
    </location>
</feature>
<keyword evidence="7 8" id="KW-0472">Membrane</keyword>
<evidence type="ECO:0000259" key="9">
    <source>
        <dbReference type="Pfam" id="PF02687"/>
    </source>
</evidence>
<accession>A0ABW4XL61</accession>
<sequence>MFHPASLFIGLRYSRARKGHGFISFINFFSITGVTLGVAALIIVTSVMNGFEGELKRRILGIVPQVTIEAADAPSTKEWPSLVDRASTHPKVQGATPFIAAEGMAQSYKTLRGAMIYGVWPEYERQLSTIGNHMIAGELRNLESGKYGVVFGRGMAAKLGVNVGDTVRLMVAEGSVYTPMGRMPSQRRFNVVGMYEIGADIDSLVVLIHGEDAAKLTRKPKQSAEGVRLYLDDAFDADRVASELAQSLGEQWHLDTWSKSQGKLFAAVKMEKNMMWLLLSLIIAVAAFNIVSALVMLVGEKRAEIAILKTLGLTPAGVQMVFLLQGIYNGVLGTLLGLAIGSAVVLNLDVLTPILGLPLVPAPGIGMRPMPVDYQTGQVALLTLTAVCLCVLAAYYPARRASKIQPAETLRYE</sequence>
<feature type="transmembrane region" description="Helical" evidence="8">
    <location>
        <begin position="276"/>
        <end position="299"/>
    </location>
</feature>
<keyword evidence="6 8" id="KW-1133">Transmembrane helix</keyword>
<keyword evidence="3" id="KW-0813">Transport</keyword>
<dbReference type="InterPro" id="IPR025857">
    <property type="entry name" value="MacB_PCD"/>
</dbReference>
<keyword evidence="12" id="KW-1185">Reference proteome</keyword>
<dbReference type="PANTHER" id="PTHR30489">
    <property type="entry name" value="LIPOPROTEIN-RELEASING SYSTEM TRANSMEMBRANE PROTEIN LOLE"/>
    <property type="match status" value="1"/>
</dbReference>
<keyword evidence="5 8" id="KW-0812">Transmembrane</keyword>
<dbReference type="PANTHER" id="PTHR30489:SF8">
    <property type="entry name" value="LIPOPROTEIN-RELEASING SYSTEM TRANSMEMBRANE PROTEIN LOLC"/>
    <property type="match status" value="1"/>
</dbReference>
<evidence type="ECO:0000256" key="8">
    <source>
        <dbReference type="SAM" id="Phobius"/>
    </source>
</evidence>
<evidence type="ECO:0000313" key="11">
    <source>
        <dbReference type="EMBL" id="MFD2095808.1"/>
    </source>
</evidence>
<evidence type="ECO:0000313" key="12">
    <source>
        <dbReference type="Proteomes" id="UP001597380"/>
    </source>
</evidence>
<evidence type="ECO:0000256" key="3">
    <source>
        <dbReference type="ARBA" id="ARBA00022448"/>
    </source>
</evidence>
<gene>
    <name evidence="11" type="ORF">ACFSJ3_07410</name>
</gene>
<keyword evidence="11" id="KW-0449">Lipoprotein</keyword>
<evidence type="ECO:0000256" key="5">
    <source>
        <dbReference type="ARBA" id="ARBA00022692"/>
    </source>
</evidence>
<keyword evidence="4" id="KW-1003">Cell membrane</keyword>
<comment type="subcellular location">
    <subcellularLocation>
        <location evidence="1">Cell membrane</location>
        <topology evidence="1">Multi-pass membrane protein</topology>
    </subcellularLocation>
</comment>
<evidence type="ECO:0000256" key="6">
    <source>
        <dbReference type="ARBA" id="ARBA00022989"/>
    </source>
</evidence>
<protein>
    <submittedName>
        <fullName evidence="11">Lipoprotein-releasing ABC transporter permease subunit</fullName>
    </submittedName>
</protein>
<evidence type="ECO:0000256" key="7">
    <source>
        <dbReference type="ARBA" id="ARBA00023136"/>
    </source>
</evidence>
<dbReference type="InterPro" id="IPR051447">
    <property type="entry name" value="Lipoprotein-release_system"/>
</dbReference>
<feature type="domain" description="ABC3 transporter permease C-terminal" evidence="9">
    <location>
        <begin position="277"/>
        <end position="406"/>
    </location>
</feature>
<dbReference type="EMBL" id="JBHUHT010000009">
    <property type="protein sequence ID" value="MFD2095808.1"/>
    <property type="molecule type" value="Genomic_DNA"/>
</dbReference>
<dbReference type="RefSeq" id="WP_345340125.1">
    <property type="nucleotide sequence ID" value="NZ_BAABLI010000014.1"/>
</dbReference>
<organism evidence="11 12">
    <name type="scientific">Corallincola platygyrae</name>
    <dbReference type="NCBI Taxonomy" id="1193278"/>
    <lineage>
        <taxon>Bacteria</taxon>
        <taxon>Pseudomonadati</taxon>
        <taxon>Pseudomonadota</taxon>
        <taxon>Gammaproteobacteria</taxon>
        <taxon>Alteromonadales</taxon>
        <taxon>Psychromonadaceae</taxon>
        <taxon>Corallincola</taxon>
    </lineage>
</organism>
<dbReference type="Proteomes" id="UP001597380">
    <property type="component" value="Unassembled WGS sequence"/>
</dbReference>
<comment type="similarity">
    <text evidence="2">Belongs to the ABC-4 integral membrane protein family. LolC/E subfamily.</text>
</comment>
<dbReference type="Pfam" id="PF12704">
    <property type="entry name" value="MacB_PCD"/>
    <property type="match status" value="1"/>
</dbReference>
<dbReference type="Pfam" id="PF02687">
    <property type="entry name" value="FtsX"/>
    <property type="match status" value="1"/>
</dbReference>
<evidence type="ECO:0000256" key="1">
    <source>
        <dbReference type="ARBA" id="ARBA00004651"/>
    </source>
</evidence>
<proteinExistence type="inferred from homology"/>
<reference evidence="12" key="1">
    <citation type="journal article" date="2019" name="Int. J. Syst. Evol. Microbiol.">
        <title>The Global Catalogue of Microorganisms (GCM) 10K type strain sequencing project: providing services to taxonomists for standard genome sequencing and annotation.</title>
        <authorList>
            <consortium name="The Broad Institute Genomics Platform"/>
            <consortium name="The Broad Institute Genome Sequencing Center for Infectious Disease"/>
            <person name="Wu L."/>
            <person name="Ma J."/>
        </authorList>
    </citation>
    <scope>NUCLEOTIDE SEQUENCE [LARGE SCALE GENOMIC DNA]</scope>
    <source>
        <strain evidence="12">CGMCC 1.10992</strain>
    </source>
</reference>
<evidence type="ECO:0000259" key="10">
    <source>
        <dbReference type="Pfam" id="PF12704"/>
    </source>
</evidence>
<evidence type="ECO:0000256" key="2">
    <source>
        <dbReference type="ARBA" id="ARBA00005236"/>
    </source>
</evidence>
<feature type="transmembrane region" description="Helical" evidence="8">
    <location>
        <begin position="376"/>
        <end position="396"/>
    </location>
</feature>